<evidence type="ECO:0000313" key="1">
    <source>
        <dbReference type="EMBL" id="GFY62943.1"/>
    </source>
</evidence>
<evidence type="ECO:0000313" key="2">
    <source>
        <dbReference type="Proteomes" id="UP000886998"/>
    </source>
</evidence>
<dbReference type="EMBL" id="BMAV01014513">
    <property type="protein sequence ID" value="GFY62943.1"/>
    <property type="molecule type" value="Genomic_DNA"/>
</dbReference>
<keyword evidence="2" id="KW-1185">Reference proteome</keyword>
<name>A0A8X7CB70_9ARAC</name>
<comment type="caution">
    <text evidence="1">The sequence shown here is derived from an EMBL/GenBank/DDBJ whole genome shotgun (WGS) entry which is preliminary data.</text>
</comment>
<proteinExistence type="predicted"/>
<protein>
    <submittedName>
        <fullName evidence="1">Uncharacterized protein</fullName>
    </submittedName>
</protein>
<organism evidence="1 2">
    <name type="scientific">Trichonephila inaurata madagascariensis</name>
    <dbReference type="NCBI Taxonomy" id="2747483"/>
    <lineage>
        <taxon>Eukaryota</taxon>
        <taxon>Metazoa</taxon>
        <taxon>Ecdysozoa</taxon>
        <taxon>Arthropoda</taxon>
        <taxon>Chelicerata</taxon>
        <taxon>Arachnida</taxon>
        <taxon>Araneae</taxon>
        <taxon>Araneomorphae</taxon>
        <taxon>Entelegynae</taxon>
        <taxon>Araneoidea</taxon>
        <taxon>Nephilidae</taxon>
        <taxon>Trichonephila</taxon>
        <taxon>Trichonephila inaurata</taxon>
    </lineage>
</organism>
<dbReference type="Proteomes" id="UP000886998">
    <property type="component" value="Unassembled WGS sequence"/>
</dbReference>
<reference evidence="1" key="1">
    <citation type="submission" date="2020-08" db="EMBL/GenBank/DDBJ databases">
        <title>Multicomponent nature underlies the extraordinary mechanical properties of spider dragline silk.</title>
        <authorList>
            <person name="Kono N."/>
            <person name="Nakamura H."/>
            <person name="Mori M."/>
            <person name="Yoshida Y."/>
            <person name="Ohtoshi R."/>
            <person name="Malay A.D."/>
            <person name="Moran D.A.P."/>
            <person name="Tomita M."/>
            <person name="Numata K."/>
            <person name="Arakawa K."/>
        </authorList>
    </citation>
    <scope>NUCLEOTIDE SEQUENCE</scope>
</reference>
<dbReference type="AlphaFoldDB" id="A0A8X7CB70"/>
<accession>A0A8X7CB70</accession>
<feature type="non-terminal residue" evidence="1">
    <location>
        <position position="1"/>
    </location>
</feature>
<sequence>KEKAVTDFLEEKKKTATAGGVTSPLEVKNLDSRSIQTEGIQRRKRY</sequence>
<gene>
    <name evidence="1" type="ORF">TNIN_165141</name>
</gene>